<dbReference type="InterPro" id="IPR038491">
    <property type="entry name" value="Velvet_dom_sf"/>
</dbReference>
<keyword evidence="2" id="KW-1185">Reference proteome</keyword>
<organism evidence="1 2">
    <name type="scientific">Aspergillus novofumigatus (strain IBT 16806)</name>
    <dbReference type="NCBI Taxonomy" id="1392255"/>
    <lineage>
        <taxon>Eukaryota</taxon>
        <taxon>Fungi</taxon>
        <taxon>Dikarya</taxon>
        <taxon>Ascomycota</taxon>
        <taxon>Pezizomycotina</taxon>
        <taxon>Eurotiomycetes</taxon>
        <taxon>Eurotiomycetidae</taxon>
        <taxon>Eurotiales</taxon>
        <taxon>Aspergillaceae</taxon>
        <taxon>Aspergillus</taxon>
        <taxon>Aspergillus subgen. Fumigati</taxon>
    </lineage>
</organism>
<dbReference type="EMBL" id="MSZS01000001">
    <property type="protein sequence ID" value="PKX99202.1"/>
    <property type="molecule type" value="Genomic_DNA"/>
</dbReference>
<dbReference type="Gene3D" id="2.60.40.3960">
    <property type="entry name" value="Velvet domain"/>
    <property type="match status" value="1"/>
</dbReference>
<evidence type="ECO:0008006" key="3">
    <source>
        <dbReference type="Google" id="ProtNLM"/>
    </source>
</evidence>
<protein>
    <recommendedName>
        <fullName evidence="3">Velvet domain-containing protein</fullName>
    </recommendedName>
</protein>
<evidence type="ECO:0000313" key="1">
    <source>
        <dbReference type="EMBL" id="PKX99202.1"/>
    </source>
</evidence>
<gene>
    <name evidence="1" type="ORF">P174DRAFT_500736</name>
</gene>
<accession>A0A2I1CNM2</accession>
<dbReference type="RefSeq" id="XP_024687797.1">
    <property type="nucleotide sequence ID" value="XM_024830991.1"/>
</dbReference>
<dbReference type="VEuPathDB" id="FungiDB:P174DRAFT_500736"/>
<evidence type="ECO:0000313" key="2">
    <source>
        <dbReference type="Proteomes" id="UP000234474"/>
    </source>
</evidence>
<dbReference type="OrthoDB" id="4493718at2759"/>
<comment type="caution">
    <text evidence="1">The sequence shown here is derived from an EMBL/GenBank/DDBJ whole genome shotgun (WGS) entry which is preliminary data.</text>
</comment>
<dbReference type="Proteomes" id="UP000234474">
    <property type="component" value="Unassembled WGS sequence"/>
</dbReference>
<dbReference type="GeneID" id="36538328"/>
<sequence length="175" mass="18211">MVQSKGGSSRGSSSREFGITFEIEPPAAVRPGTPFTLPVIVAVRPVGNLVNPAVQHMVAHASLRSETGAAAATGLAGTLTSSVRSRNGNTTSGFAKFSPLSIAQPGRYRIRVILGAASHSGVTTKEYVDSGVIHVHAGAEAVQRPTHLQISKLQDMTAENIDITSADIAAWQRAA</sequence>
<dbReference type="AlphaFoldDB" id="A0A2I1CNM2"/>
<reference evidence="2" key="1">
    <citation type="journal article" date="2018" name="Proc. Natl. Acad. Sci. U.S.A.">
        <title>Linking secondary metabolites to gene clusters through genome sequencing of six diverse Aspergillus species.</title>
        <authorList>
            <person name="Kaerboelling I."/>
            <person name="Vesth T.C."/>
            <person name="Frisvad J.C."/>
            <person name="Nybo J.L."/>
            <person name="Theobald S."/>
            <person name="Kuo A."/>
            <person name="Bowyer P."/>
            <person name="Matsuda Y."/>
            <person name="Mondo S."/>
            <person name="Lyhne E.K."/>
            <person name="Kogle M.E."/>
            <person name="Clum A."/>
            <person name="Lipzen A."/>
            <person name="Salamov A."/>
            <person name="Ngan C.Y."/>
            <person name="Daum C."/>
            <person name="Chiniquy J."/>
            <person name="Barry K."/>
            <person name="LaButti K."/>
            <person name="Haridas S."/>
            <person name="Simmons B.A."/>
            <person name="Magnuson J.K."/>
            <person name="Mortensen U.H."/>
            <person name="Larsen T.O."/>
            <person name="Grigoriev I.V."/>
            <person name="Baker S.E."/>
            <person name="Andersen M.R."/>
        </authorList>
    </citation>
    <scope>NUCLEOTIDE SEQUENCE [LARGE SCALE GENOMIC DNA]</scope>
    <source>
        <strain evidence="2">IBT 16806</strain>
    </source>
</reference>
<name>A0A2I1CNM2_ASPN1</name>
<dbReference type="OMA" id="RTDNAMS"/>
<proteinExistence type="predicted"/>